<keyword evidence="1" id="KW-0378">Hydrolase</keyword>
<accession>A0ACD5DF34</accession>
<organism evidence="1 2">
    <name type="scientific">Lentilactobacillus terminaliae</name>
    <dbReference type="NCBI Taxonomy" id="3003483"/>
    <lineage>
        <taxon>Bacteria</taxon>
        <taxon>Bacillati</taxon>
        <taxon>Bacillota</taxon>
        <taxon>Bacilli</taxon>
        <taxon>Lactobacillales</taxon>
        <taxon>Lactobacillaceae</taxon>
        <taxon>Lentilactobacillus</taxon>
    </lineage>
</organism>
<name>A0ACD5DF34_9LACO</name>
<dbReference type="Proteomes" id="UP001149860">
    <property type="component" value="Chromosome"/>
</dbReference>
<keyword evidence="2" id="KW-1185">Reference proteome</keyword>
<dbReference type="EMBL" id="CP168151">
    <property type="protein sequence ID" value="XFD39650.1"/>
    <property type="molecule type" value="Genomic_DNA"/>
</dbReference>
<sequence>MPTITSIMRTQAEDLWNKSFNHPFIKELSKGTLPMDTFRYYLKQDHYYLNNFSILHKRIADKIDEPQIKQFLIAGSEGLNDGENEIRETFFKELTITAEEMGTTPIAPNAYSYVSHMYHELNEGTTASACTALLPCYWLYNEIGKQLIADGSPIELYQQFIETYDSPEFTEATNQMIQIIDQFGEQASDGERQRMITAFVRSSYYELNFWEMAYVHEEWHN</sequence>
<evidence type="ECO:0000313" key="1">
    <source>
        <dbReference type="EMBL" id="XFD39650.1"/>
    </source>
</evidence>
<protein>
    <submittedName>
        <fullName evidence="1">Thiaminase II</fullName>
        <ecNumber evidence="1">3.5.99.2</ecNumber>
    </submittedName>
</protein>
<dbReference type="EC" id="3.5.99.2" evidence="1"/>
<evidence type="ECO:0000313" key="2">
    <source>
        <dbReference type="Proteomes" id="UP001149860"/>
    </source>
</evidence>
<proteinExistence type="predicted"/>
<gene>
    <name evidence="1" type="primary">tenA</name>
    <name evidence="1" type="ORF">O0236_009685</name>
</gene>
<reference evidence="1" key="1">
    <citation type="submission" date="2024-08" db="EMBL/GenBank/DDBJ databases">
        <title>Lentilactobacillus sp. nov., isolated from tree bark.</title>
        <authorList>
            <person name="Phuengjayaem S."/>
            <person name="Tanasupawat S."/>
        </authorList>
    </citation>
    <scope>NUCLEOTIDE SEQUENCE</scope>
    <source>
        <strain evidence="1">SPB1-3</strain>
    </source>
</reference>